<comment type="caution">
    <text evidence="2">The sequence shown here is derived from an EMBL/GenBank/DDBJ whole genome shotgun (WGS) entry which is preliminary data.</text>
</comment>
<evidence type="ECO:0000313" key="2">
    <source>
        <dbReference type="EMBL" id="KAL3056841.1"/>
    </source>
</evidence>
<dbReference type="Proteomes" id="UP001619887">
    <property type="component" value="Unassembled WGS sequence"/>
</dbReference>
<reference evidence="2 3" key="2">
    <citation type="journal article" date="2024" name="G3 (Bethesda)">
        <title>The genome of the cryopelagic Antarctic bald notothen, Trematomus borchgrevinki.</title>
        <authorList>
            <person name="Rayamajhi N."/>
            <person name="Rivera-Colon A.G."/>
            <person name="Minhas B.F."/>
            <person name="Cheng C.C."/>
            <person name="Catchen J.M."/>
        </authorList>
    </citation>
    <scope>NUCLEOTIDE SEQUENCE [LARGE SCALE GENOMIC DNA]</scope>
    <source>
        <strain evidence="2">AGRC-2024</strain>
    </source>
</reference>
<dbReference type="AlphaFoldDB" id="A0ABD2GS03"/>
<reference evidence="2 3" key="1">
    <citation type="journal article" date="2022" name="G3 (Bethesda)">
        <title>Evaluating Illumina-, Nanopore-, and PacBio-based genome assembly strategies with the bald notothen, Trematomus borchgrevinki.</title>
        <authorList>
            <person name="Rayamajhi N."/>
            <person name="Cheng C.C."/>
            <person name="Catchen J.M."/>
        </authorList>
    </citation>
    <scope>NUCLEOTIDE SEQUENCE [LARGE SCALE GENOMIC DNA]</scope>
    <source>
        <strain evidence="2">AGRC-2024</strain>
    </source>
</reference>
<accession>A0ABD2GS03</accession>
<feature type="region of interest" description="Disordered" evidence="1">
    <location>
        <begin position="1"/>
        <end position="24"/>
    </location>
</feature>
<sequence length="24" mass="2833">MPVHWKQTQILRASGPTWPVENTR</sequence>
<keyword evidence="3" id="KW-1185">Reference proteome</keyword>
<dbReference type="EMBL" id="JBIYXZ010002075">
    <property type="protein sequence ID" value="KAL3056841.1"/>
    <property type="molecule type" value="Genomic_DNA"/>
</dbReference>
<name>A0ABD2GS03_PAGBO</name>
<evidence type="ECO:0000313" key="3">
    <source>
        <dbReference type="Proteomes" id="UP001619887"/>
    </source>
</evidence>
<evidence type="ECO:0000256" key="1">
    <source>
        <dbReference type="SAM" id="MobiDB-lite"/>
    </source>
</evidence>
<protein>
    <submittedName>
        <fullName evidence="2">Uncharacterized protein</fullName>
    </submittedName>
</protein>
<proteinExistence type="predicted"/>
<feature type="compositionally biased region" description="Polar residues" evidence="1">
    <location>
        <begin position="1"/>
        <end position="11"/>
    </location>
</feature>
<organism evidence="2 3">
    <name type="scientific">Pagothenia borchgrevinki</name>
    <name type="common">Bald rockcod</name>
    <name type="synonym">Trematomus borchgrevinki</name>
    <dbReference type="NCBI Taxonomy" id="8213"/>
    <lineage>
        <taxon>Eukaryota</taxon>
        <taxon>Metazoa</taxon>
        <taxon>Chordata</taxon>
        <taxon>Craniata</taxon>
        <taxon>Vertebrata</taxon>
        <taxon>Euteleostomi</taxon>
        <taxon>Actinopterygii</taxon>
        <taxon>Neopterygii</taxon>
        <taxon>Teleostei</taxon>
        <taxon>Neoteleostei</taxon>
        <taxon>Acanthomorphata</taxon>
        <taxon>Eupercaria</taxon>
        <taxon>Perciformes</taxon>
        <taxon>Notothenioidei</taxon>
        <taxon>Nototheniidae</taxon>
        <taxon>Pagothenia</taxon>
    </lineage>
</organism>
<gene>
    <name evidence="2" type="ORF">OYC64_007338</name>
</gene>